<reference evidence="4 5" key="1">
    <citation type="submission" date="2024-09" db="EMBL/GenBank/DDBJ databases">
        <authorList>
            <person name="Sun Q."/>
            <person name="Mori K."/>
        </authorList>
    </citation>
    <scope>NUCLEOTIDE SEQUENCE [LARGE SCALE GENOMIC DNA]</scope>
    <source>
        <strain evidence="4 5">CCM 7792</strain>
    </source>
</reference>
<dbReference type="PANTHER" id="PTHR34677">
    <property type="match status" value="1"/>
</dbReference>
<dbReference type="InterPro" id="IPR025592">
    <property type="entry name" value="DUF4347"/>
</dbReference>
<feature type="domain" description="Bacterial Ig-like" evidence="3">
    <location>
        <begin position="1635"/>
        <end position="1738"/>
    </location>
</feature>
<feature type="domain" description="DUF4214" evidence="1">
    <location>
        <begin position="2513"/>
        <end position="2584"/>
    </location>
</feature>
<evidence type="ECO:0000313" key="4">
    <source>
        <dbReference type="EMBL" id="MFC0252221.1"/>
    </source>
</evidence>
<dbReference type="InterPro" id="IPR011049">
    <property type="entry name" value="Serralysin-like_metalloprot_C"/>
</dbReference>
<dbReference type="InterPro" id="IPR018511">
    <property type="entry name" value="Hemolysin-typ_Ca-bd_CS"/>
</dbReference>
<feature type="domain" description="Bacterial Ig-like" evidence="3">
    <location>
        <begin position="1012"/>
        <end position="1115"/>
    </location>
</feature>
<evidence type="ECO:0000259" key="2">
    <source>
        <dbReference type="Pfam" id="PF14252"/>
    </source>
</evidence>
<feature type="domain" description="Bacterial Ig-like" evidence="3">
    <location>
        <begin position="2037"/>
        <end position="2138"/>
    </location>
</feature>
<organism evidence="4 5">
    <name type="scientific">Massilia consociata</name>
    <dbReference type="NCBI Taxonomy" id="760117"/>
    <lineage>
        <taxon>Bacteria</taxon>
        <taxon>Pseudomonadati</taxon>
        <taxon>Pseudomonadota</taxon>
        <taxon>Betaproteobacteria</taxon>
        <taxon>Burkholderiales</taxon>
        <taxon>Oxalobacteraceae</taxon>
        <taxon>Telluria group</taxon>
        <taxon>Massilia</taxon>
    </lineage>
</organism>
<dbReference type="InterPro" id="IPR044048">
    <property type="entry name" value="Big_12"/>
</dbReference>
<dbReference type="Pfam" id="PF14252">
    <property type="entry name" value="DUF4347"/>
    <property type="match status" value="1"/>
</dbReference>
<comment type="caution">
    <text evidence="4">The sequence shown here is derived from an EMBL/GenBank/DDBJ whole genome shotgun (WGS) entry which is preliminary data.</text>
</comment>
<dbReference type="InterPro" id="IPR025282">
    <property type="entry name" value="DUF4214"/>
</dbReference>
<dbReference type="Gene3D" id="1.10.3130.20">
    <property type="entry name" value="Phycobilisome linker domain"/>
    <property type="match status" value="1"/>
</dbReference>
<dbReference type="Pfam" id="PF00353">
    <property type="entry name" value="HemolysinCabind"/>
    <property type="match status" value="3"/>
</dbReference>
<keyword evidence="5" id="KW-1185">Reference proteome</keyword>
<feature type="domain" description="Bacterial Ig-like" evidence="3">
    <location>
        <begin position="1116"/>
        <end position="1218"/>
    </location>
</feature>
<dbReference type="SUPFAM" id="SSF51120">
    <property type="entry name" value="beta-Roll"/>
    <property type="match status" value="2"/>
</dbReference>
<feature type="domain" description="Bacterial Ig-like" evidence="3">
    <location>
        <begin position="1540"/>
        <end position="1634"/>
    </location>
</feature>
<evidence type="ECO:0000259" key="1">
    <source>
        <dbReference type="Pfam" id="PF13946"/>
    </source>
</evidence>
<accession>A0ABV6FFE3</accession>
<feature type="domain" description="DUF4347" evidence="2">
    <location>
        <begin position="9"/>
        <end position="172"/>
    </location>
</feature>
<sequence length="2800" mass="278585">MPVPVPDVIVFIETDVPDYRSLLAGLAPGTEVHVLDPGEDGVARMAQVLDGRNGIDALHLVSHGREGAVSVGSTLLTADSLPAHADALAVIRAALAPGADILLYGCDVGAGTNGAAFVAALAQATGADVGASTNSTGAASLGGDWVLERTTGTIASYKPFSLDALGSYAGVLGTPGTYGTANGTYEFGGDIGAPDSGGTGFVSYSDKFVISNGVMDGGPGMIWYDSGVSSSATMVIKAEGGSITKTFTFQDLTFSFPAWGNSNISLYSLNALSIITKNVDNRETIHTMTGSYAPGTTTPFTASSVINNNSLFTDTGVVSVTVNWTIAADPKYPNTPGLEASNLDFRSIRIADVSATNPPAAPSAPDLAVGSDTGISVTDNITRDSLLSFSGTSASADNGALVRVFVDRNHNGIYDAGIDATATATTSNGSWSVNGIDVSALGDGSYKVYAQVTSATGNLTSTRSAALDLTLDRTAPTLAISSSRTMLKAGETAVITFTFSEDPGSTFTWNGSSGDVVVSGGTLGAISGTGLTRTATFTPAPGVDGGTASISVPGAAYADVAGNPGGGAAMPALSFDTLAPAVSAITRVGPATSNATTATYSVTFDSSVTGVDASDFLLSTTGTVAGSIAAVSGSGAAYTVTVNNISGDGSMRLDLRNSGTGIADAAGNPAAGFTGGQAIVFDHTAPAVSSVAVPANATYRVGDTLDFTLHFNEAVTVDTGSGTPSIGVALDTGGTVQAHYVGGSGSTALTFRYTVANGHADHNGIALAGNISLNGGAIRDMVGNAAALGLNGVGATTGVLVSAVAPSVTAIARAGAALTSATSVEFTVTFSESVTGVDLSDFTLAGDGVSGDLVSLRGSGSTYTVTVDNISGDGVLRLDLNAGATGIVGASGEAIAGGYSAGQVYTVDQTAPVLASPVSLSDTALRIGDSATVTFSFTEAVAGFTAADVTVPNGTLLNLFSGDGGRTWTGTLVPQAGASAADNVLTLDYAGITDLAGNAGVGVAYSENYRVDTVRPSLASGIAISDTTLAIGGSATVSFVFTEAVTGFTAANVSVPNGTLSNLASNDGGITWTATLLPGAGATDAGNVLTLDYSGIADLAGNPGTGTVSSGNYTVDTVRPSLASSIAISDTALRAGDSATVTFTFTEAVAGFTSDDVTVPNGTLSNLASNDGITWTATLVPHAGTSSAANVLTLSYAGISDLAGNAGVGTVDSGNYTVDTMRPSLASPISISDTALKIGDGATVTFTFTEPVWGFTVDDVTVPNGTLSDLSSFDGGVTWTATLLPAAGASATDNVLTLDYSGIANLAGNAGVGTASSPGYAVDTVRPSLASSITISDTALKIGDSATVTFAFSEPVTGFTVHDVTVPNGTLQDLATNDGGLTWTATLLPAAGATSATNVLTLNYAGITDLAGNPGTGTATGGNYAVDTVRPSLASSITISDTALKIGDGATVTFTFTEAVAGFTADDVTVPNGTLSNLASNDGGITWTASLLPAAGVVDATNVLRLDYAGITDLAGNAGVGTVDSANYAVDTAVPLLASPIAISDTALKADDSATVTFTFTEAVTGFTVDDVTVPNGTLSNLASSDGGITWTATLTPAAGASGAGNVLTLHYAGIANLAGNAGVGTASSPGYAVDTVRPSLASSITISDTALKIGDSATVTFTFTEAVAGFTVDAVTVANGSLSNLSTSDGGITWTATLAPDAGVSSAGNVLTLDYAGISDLAGNAGIGSATSGSYAVNTVRPSLASSITISDTALKIGDSATVTFTFTEAVTGFTVDDVTVPNGTLSNLASGDGGVTWTATLLPAAGASAAGNVLSLDYGGIANLAGNTGAGTAASASYAVDTVAPTLAITASASALKAGEAATITFTFSEDPGTSFAWDGASGDVVVSGGTLDAISGTGLTRTATFTPTAGIDAGTAGITVAAGRYQDAAGNPGGAASMPSLSFDTRAPDAPQLALDQDTGNAGDRVTSDGTVRVSNLEAGARWEYSLDGGTNWLTASGDTFDTGGDGQKSVLVRQTDAAGNPSQASAALEYTLDTLAPTATVTLSDTDLGIGETAQLTVRFSEAVSGFTAAAVTAPNGTLGSFASSDGGRTWIATFTPAANTTVGANTVTVSLADVSDAAGNRGAGSIVSAPYAVRTTPALSEPPPVQATVDGVPVLVTTGPADPVTGISSTVVTVPVTGAARADDPASAHGNLADIPLGLGTANGPRTELLVSLPTGTGMQAEGPSALLNNAQALLDLIRRIENKTSAGSSTQADMKGQGSGFLAGLAPTTVLETKTLVLTSEPGSAAPQTILINGSSTTPANGGQNATAIGLVIDTTALPAGSVLQLNNVDFAAIVGAATLRGGEGRNHVTGDDASQNIFLGADDDVLSGGGGDDIIGSAGGDDVLDGGDGNDIVVGGIGNDFLIGGAGDDVLQGGRSSQGAWQFYLDANGTLSSRHETVLFAPGQHETVPLAELNASAAGLSFLGAEKASLSSLSLLYHAAFGRAPDLPGLTYWAHGGAATDTVARLFLESPEWPAAHPSPLSDTAFVEVLYHNALGRAPDSAGLAYWSAQLAGGAAAPAMSRAQVLQAIAQSAEHKEVWNTPNGYLIGEATVGVENDWIAGSGDDRLFGGPGSDVLVGGDGIDTAVYTGKTADYKFIIDRQGHLKVADKANSDLDQLFGIEKGEFDDGTLDLGFLQGNLTTLKQIGLLYQTVLDRAGDIPGFQWWVEQNLDKTRLVEGFVGSEEYKARYDGLSDTAFVQALYDHSGLDGSAAGGQAGWVNYLSTHTRAQLIGSWIEMDEVTNAQFAGHGLWLV</sequence>
<dbReference type="Pfam" id="PF19078">
    <property type="entry name" value="Big_12"/>
    <property type="match status" value="12"/>
</dbReference>
<name>A0ABV6FFE3_9BURK</name>
<dbReference type="InterPro" id="IPR013783">
    <property type="entry name" value="Ig-like_fold"/>
</dbReference>
<feature type="domain" description="Bacterial Ig-like" evidence="3">
    <location>
        <begin position="1427"/>
        <end position="1530"/>
    </location>
</feature>
<feature type="domain" description="Bacterial Ig-like" evidence="3">
    <location>
        <begin position="1323"/>
        <end position="1426"/>
    </location>
</feature>
<dbReference type="PRINTS" id="PR00313">
    <property type="entry name" value="CABNDNGRPT"/>
</dbReference>
<feature type="domain" description="Bacterial Ig-like" evidence="3">
    <location>
        <begin position="1219"/>
        <end position="1322"/>
    </location>
</feature>
<dbReference type="Gene3D" id="2.60.40.10">
    <property type="entry name" value="Immunoglobulins"/>
    <property type="match status" value="2"/>
</dbReference>
<feature type="domain" description="Bacterial Ig-like" evidence="3">
    <location>
        <begin position="1843"/>
        <end position="1939"/>
    </location>
</feature>
<dbReference type="Pfam" id="PF13946">
    <property type="entry name" value="DUF4214"/>
    <property type="match status" value="1"/>
</dbReference>
<feature type="domain" description="Bacterial Ig-like" evidence="3">
    <location>
        <begin position="472"/>
        <end position="569"/>
    </location>
</feature>
<protein>
    <submittedName>
        <fullName evidence="4">Ig-like domain-containing protein</fullName>
    </submittedName>
</protein>
<dbReference type="InterPro" id="IPR001343">
    <property type="entry name" value="Hemolysn_Ca-bd"/>
</dbReference>
<gene>
    <name evidence="4" type="ORF">ACFFJK_09995</name>
</gene>
<dbReference type="Proteomes" id="UP001589773">
    <property type="component" value="Unassembled WGS sequence"/>
</dbReference>
<dbReference type="InterPro" id="IPR038255">
    <property type="entry name" value="PBS_linker_sf"/>
</dbReference>
<feature type="domain" description="Bacterial Ig-like" evidence="3">
    <location>
        <begin position="908"/>
        <end position="1011"/>
    </location>
</feature>
<evidence type="ECO:0000259" key="3">
    <source>
        <dbReference type="Pfam" id="PF19078"/>
    </source>
</evidence>
<evidence type="ECO:0000313" key="5">
    <source>
        <dbReference type="Proteomes" id="UP001589773"/>
    </source>
</evidence>
<proteinExistence type="predicted"/>
<dbReference type="EMBL" id="JBHLWP010000009">
    <property type="protein sequence ID" value="MFC0252221.1"/>
    <property type="molecule type" value="Genomic_DNA"/>
</dbReference>
<dbReference type="PANTHER" id="PTHR34677:SF3">
    <property type="entry name" value="BACTERIAL IG-LIKE DOMAIN-CONTAINING PROTEIN"/>
    <property type="match status" value="1"/>
</dbReference>
<feature type="domain" description="Bacterial Ig-like" evidence="3">
    <location>
        <begin position="1740"/>
        <end position="1842"/>
    </location>
</feature>
<dbReference type="PROSITE" id="PS00330">
    <property type="entry name" value="HEMOLYSIN_CALCIUM"/>
    <property type="match status" value="2"/>
</dbReference>